<feature type="compositionally biased region" description="Basic residues" evidence="1">
    <location>
        <begin position="1"/>
        <end position="15"/>
    </location>
</feature>
<proteinExistence type="predicted"/>
<keyword evidence="3" id="KW-1185">Reference proteome</keyword>
<sequence>MSLAPSRRRTSRRAATRPASRAARPAPSVAPVAIELDAAVPFHVLVADVQRWLARGRRDLVVAGPGAAAVASRLLRLLGGAVDVVVRLDRVHTDDDAARVARDAVALAGIAGGRAAVEVRDPRDLALVLDAVREALRTPPAIPTRFGGDAFTATIRLPWPVEVDVRVPSAARLPSAA</sequence>
<dbReference type="RefSeq" id="WP_123738480.1">
    <property type="nucleotide sequence ID" value="NZ_RKHQ01000001.1"/>
</dbReference>
<feature type="region of interest" description="Disordered" evidence="1">
    <location>
        <begin position="1"/>
        <end position="23"/>
    </location>
</feature>
<dbReference type="Proteomes" id="UP000275356">
    <property type="component" value="Unassembled WGS sequence"/>
</dbReference>
<comment type="caution">
    <text evidence="2">The sequence shown here is derived from an EMBL/GenBank/DDBJ whole genome shotgun (WGS) entry which is preliminary data.</text>
</comment>
<evidence type="ECO:0000313" key="3">
    <source>
        <dbReference type="Proteomes" id="UP000275356"/>
    </source>
</evidence>
<evidence type="ECO:0000256" key="1">
    <source>
        <dbReference type="SAM" id="MobiDB-lite"/>
    </source>
</evidence>
<protein>
    <submittedName>
        <fullName evidence="2">Uncharacterized protein</fullName>
    </submittedName>
</protein>
<accession>A0A3N2D914</accession>
<name>A0A3N2D914_9MICO</name>
<evidence type="ECO:0000313" key="2">
    <source>
        <dbReference type="EMBL" id="ROR96277.1"/>
    </source>
</evidence>
<dbReference type="EMBL" id="RKHQ01000001">
    <property type="protein sequence ID" value="ROR96277.1"/>
    <property type="molecule type" value="Genomic_DNA"/>
</dbReference>
<organism evidence="2 3">
    <name type="scientific">Salana multivorans</name>
    <dbReference type="NCBI Taxonomy" id="120377"/>
    <lineage>
        <taxon>Bacteria</taxon>
        <taxon>Bacillati</taxon>
        <taxon>Actinomycetota</taxon>
        <taxon>Actinomycetes</taxon>
        <taxon>Micrococcales</taxon>
        <taxon>Beutenbergiaceae</taxon>
        <taxon>Salana</taxon>
    </lineage>
</organism>
<dbReference type="AlphaFoldDB" id="A0A3N2D914"/>
<reference evidence="2 3" key="1">
    <citation type="submission" date="2018-11" db="EMBL/GenBank/DDBJ databases">
        <title>Sequencing the genomes of 1000 actinobacteria strains.</title>
        <authorList>
            <person name="Klenk H.-P."/>
        </authorList>
    </citation>
    <scope>NUCLEOTIDE SEQUENCE [LARGE SCALE GENOMIC DNA]</scope>
    <source>
        <strain evidence="2 3">DSM 13521</strain>
    </source>
</reference>
<gene>
    <name evidence="2" type="ORF">EDD28_0859</name>
</gene>